<keyword evidence="3" id="KW-1185">Reference proteome</keyword>
<sequence>MASYGGNISVAPTDAWPSSSYDDRADRGRVNGGDGYHHGHQPHQTVDSDFDVYTSGPYGSNENSAVAGGIARGPAPPANKKDKKSSQTATNATKKKKSGAVASRNDAEKYDRDTRRMAKALFTLTVLSVAGFLTWKYGLDEPQSWGETQEGFKDIWEAAGDQWKEWDLGNFTDVLDGLDGVEFGDLFGGDPKLGDNTTYLWDNDFIDSDNGGLHLTLQNALDDTWQTEFGTAVADWQESEALQLTTERVAVDYNCGRVDGVMVVCNANFGETGWVGINENSIVNNVIVSSVAKMNEYYLRNADFDHRRLTMCHEIGHGFGLPHTDENPHNANLGNCLDYTDNPSTNLLPGDVNMAKLREMYLTRRLRRVEEDGTVVETTQLIRR</sequence>
<evidence type="ECO:0000313" key="2">
    <source>
        <dbReference type="EMBL" id="KAL3779308.1"/>
    </source>
</evidence>
<proteinExistence type="predicted"/>
<dbReference type="Gene3D" id="3.40.390.10">
    <property type="entry name" value="Collagenase (Catalytic Domain)"/>
    <property type="match status" value="1"/>
</dbReference>
<gene>
    <name evidence="2" type="ORF">ACHAW5_006474</name>
</gene>
<comment type="caution">
    <text evidence="2">The sequence shown here is derived from an EMBL/GenBank/DDBJ whole genome shotgun (WGS) entry which is preliminary data.</text>
</comment>
<dbReference type="Proteomes" id="UP001530315">
    <property type="component" value="Unassembled WGS sequence"/>
</dbReference>
<dbReference type="InterPro" id="IPR024079">
    <property type="entry name" value="MetalloPept_cat_dom_sf"/>
</dbReference>
<name>A0ABD3NUD8_9STRA</name>
<organism evidence="2 3">
    <name type="scientific">Stephanodiscus triporus</name>
    <dbReference type="NCBI Taxonomy" id="2934178"/>
    <lineage>
        <taxon>Eukaryota</taxon>
        <taxon>Sar</taxon>
        <taxon>Stramenopiles</taxon>
        <taxon>Ochrophyta</taxon>
        <taxon>Bacillariophyta</taxon>
        <taxon>Coscinodiscophyceae</taxon>
        <taxon>Thalassiosirophycidae</taxon>
        <taxon>Stephanodiscales</taxon>
        <taxon>Stephanodiscaceae</taxon>
        <taxon>Stephanodiscus</taxon>
    </lineage>
</organism>
<dbReference type="SUPFAM" id="SSF55486">
    <property type="entry name" value="Metalloproteases ('zincins'), catalytic domain"/>
    <property type="match status" value="1"/>
</dbReference>
<dbReference type="EMBL" id="JALLAZ020001171">
    <property type="protein sequence ID" value="KAL3779308.1"/>
    <property type="molecule type" value="Genomic_DNA"/>
</dbReference>
<accession>A0ABD3NUD8</accession>
<reference evidence="2 3" key="1">
    <citation type="submission" date="2024-10" db="EMBL/GenBank/DDBJ databases">
        <title>Updated reference genomes for cyclostephanoid diatoms.</title>
        <authorList>
            <person name="Roberts W.R."/>
            <person name="Alverson A.J."/>
        </authorList>
    </citation>
    <scope>NUCLEOTIDE SEQUENCE [LARGE SCALE GENOMIC DNA]</scope>
    <source>
        <strain evidence="2 3">AJA276-08</strain>
    </source>
</reference>
<evidence type="ECO:0008006" key="4">
    <source>
        <dbReference type="Google" id="ProtNLM"/>
    </source>
</evidence>
<protein>
    <recommendedName>
        <fullName evidence="4">Peptidase M10 metallopeptidase domain-containing protein</fullName>
    </recommendedName>
</protein>
<dbReference type="AlphaFoldDB" id="A0ABD3NUD8"/>
<feature type="region of interest" description="Disordered" evidence="1">
    <location>
        <begin position="1"/>
        <end position="109"/>
    </location>
</feature>
<evidence type="ECO:0000313" key="3">
    <source>
        <dbReference type="Proteomes" id="UP001530315"/>
    </source>
</evidence>
<evidence type="ECO:0000256" key="1">
    <source>
        <dbReference type="SAM" id="MobiDB-lite"/>
    </source>
</evidence>